<feature type="domain" description="Sigma-54 factor interaction" evidence="7">
    <location>
        <begin position="158"/>
        <end position="386"/>
    </location>
</feature>
<keyword evidence="10" id="KW-1185">Reference proteome</keyword>
<evidence type="ECO:0000313" key="10">
    <source>
        <dbReference type="Proteomes" id="UP001151071"/>
    </source>
</evidence>
<dbReference type="CDD" id="cd00130">
    <property type="entry name" value="PAS"/>
    <property type="match status" value="1"/>
</dbReference>
<dbReference type="PROSITE" id="PS50045">
    <property type="entry name" value="SIGMA54_INTERACT_4"/>
    <property type="match status" value="1"/>
</dbReference>
<dbReference type="Gene3D" id="1.10.8.60">
    <property type="match status" value="1"/>
</dbReference>
<dbReference type="Pfam" id="PF00158">
    <property type="entry name" value="Sigma54_activat"/>
    <property type="match status" value="1"/>
</dbReference>
<dbReference type="InterPro" id="IPR025943">
    <property type="entry name" value="Sigma_54_int_dom_ATP-bd_2"/>
</dbReference>
<dbReference type="NCBIfam" id="TIGR00229">
    <property type="entry name" value="sensory_box"/>
    <property type="match status" value="1"/>
</dbReference>
<dbReference type="InterPro" id="IPR035965">
    <property type="entry name" value="PAS-like_dom_sf"/>
</dbReference>
<dbReference type="PANTHER" id="PTHR32071">
    <property type="entry name" value="TRANSCRIPTIONAL REGULATORY PROTEIN"/>
    <property type="match status" value="1"/>
</dbReference>
<dbReference type="SUPFAM" id="SSF55785">
    <property type="entry name" value="PYP-like sensor domain (PAS domain)"/>
    <property type="match status" value="1"/>
</dbReference>
<dbReference type="GO" id="GO:0006355">
    <property type="term" value="P:regulation of DNA-templated transcription"/>
    <property type="evidence" value="ECO:0007669"/>
    <property type="project" value="InterPro"/>
</dbReference>
<dbReference type="InterPro" id="IPR000014">
    <property type="entry name" value="PAS"/>
</dbReference>
<dbReference type="Gene3D" id="3.30.450.20">
    <property type="entry name" value="PAS domain"/>
    <property type="match status" value="1"/>
</dbReference>
<protein>
    <submittedName>
        <fullName evidence="9">Sigma 54-interacting transcriptional regulator</fullName>
    </submittedName>
</protein>
<dbReference type="PROSITE" id="PS00675">
    <property type="entry name" value="SIGMA54_INTERACT_1"/>
    <property type="match status" value="1"/>
</dbReference>
<dbReference type="GO" id="GO:0005524">
    <property type="term" value="F:ATP binding"/>
    <property type="evidence" value="ECO:0007669"/>
    <property type="project" value="UniProtKB-KW"/>
</dbReference>
<comment type="caution">
    <text evidence="9">The sequence shown here is derived from an EMBL/GenBank/DDBJ whole genome shotgun (WGS) entry which is preliminary data.</text>
</comment>
<dbReference type="InterPro" id="IPR013767">
    <property type="entry name" value="PAS_fold"/>
</dbReference>
<feature type="compositionally biased region" description="Gly residues" evidence="6">
    <location>
        <begin position="414"/>
        <end position="425"/>
    </location>
</feature>
<evidence type="ECO:0000313" key="9">
    <source>
        <dbReference type="EMBL" id="MDA5108207.1"/>
    </source>
</evidence>
<dbReference type="PROSITE" id="PS50112">
    <property type="entry name" value="PAS"/>
    <property type="match status" value="1"/>
</dbReference>
<keyword evidence="5" id="KW-0804">Transcription</keyword>
<dbReference type="Pfam" id="PF25601">
    <property type="entry name" value="AAA_lid_14"/>
    <property type="match status" value="1"/>
</dbReference>
<accession>A0A9X3TPP8</accession>
<dbReference type="Pfam" id="PF02954">
    <property type="entry name" value="HTH_8"/>
    <property type="match status" value="1"/>
</dbReference>
<dbReference type="Gene3D" id="3.40.50.300">
    <property type="entry name" value="P-loop containing nucleotide triphosphate hydrolases"/>
    <property type="match status" value="1"/>
</dbReference>
<dbReference type="InterPro" id="IPR058031">
    <property type="entry name" value="AAA_lid_NorR"/>
</dbReference>
<evidence type="ECO:0000256" key="6">
    <source>
        <dbReference type="SAM" id="MobiDB-lite"/>
    </source>
</evidence>
<dbReference type="FunFam" id="3.40.50.300:FF:000006">
    <property type="entry name" value="DNA-binding transcriptional regulator NtrC"/>
    <property type="match status" value="1"/>
</dbReference>
<dbReference type="InterPro" id="IPR009057">
    <property type="entry name" value="Homeodomain-like_sf"/>
</dbReference>
<evidence type="ECO:0000259" key="8">
    <source>
        <dbReference type="PROSITE" id="PS50112"/>
    </source>
</evidence>
<feature type="region of interest" description="Disordered" evidence="6">
    <location>
        <begin position="400"/>
        <end position="428"/>
    </location>
</feature>
<dbReference type="PRINTS" id="PR01590">
    <property type="entry name" value="HTHFIS"/>
</dbReference>
<dbReference type="InterPro" id="IPR003593">
    <property type="entry name" value="AAA+_ATPase"/>
</dbReference>
<gene>
    <name evidence="9" type="ORF">O3V59_07530</name>
</gene>
<dbReference type="Pfam" id="PF00989">
    <property type="entry name" value="PAS"/>
    <property type="match status" value="1"/>
</dbReference>
<dbReference type="PROSITE" id="PS00676">
    <property type="entry name" value="SIGMA54_INTERACT_2"/>
    <property type="match status" value="1"/>
</dbReference>
<feature type="domain" description="PAS" evidence="8">
    <location>
        <begin position="6"/>
        <end position="54"/>
    </location>
</feature>
<dbReference type="PROSITE" id="PS00688">
    <property type="entry name" value="SIGMA54_INTERACT_3"/>
    <property type="match status" value="1"/>
</dbReference>
<keyword evidence="4" id="KW-0238">DNA-binding</keyword>
<dbReference type="AlphaFoldDB" id="A0A9X3TPP8"/>
<evidence type="ECO:0000256" key="2">
    <source>
        <dbReference type="ARBA" id="ARBA00022840"/>
    </source>
</evidence>
<dbReference type="EMBL" id="JAPYYP010000006">
    <property type="protein sequence ID" value="MDA5108207.1"/>
    <property type="molecule type" value="Genomic_DNA"/>
</dbReference>
<evidence type="ECO:0000259" key="7">
    <source>
        <dbReference type="PROSITE" id="PS50045"/>
    </source>
</evidence>
<dbReference type="SUPFAM" id="SSF52540">
    <property type="entry name" value="P-loop containing nucleoside triphosphate hydrolases"/>
    <property type="match status" value="1"/>
</dbReference>
<evidence type="ECO:0000256" key="5">
    <source>
        <dbReference type="ARBA" id="ARBA00023163"/>
    </source>
</evidence>
<dbReference type="InterPro" id="IPR002078">
    <property type="entry name" value="Sigma_54_int"/>
</dbReference>
<dbReference type="SMART" id="SM00091">
    <property type="entry name" value="PAS"/>
    <property type="match status" value="1"/>
</dbReference>
<organism evidence="9 10">
    <name type="scientific">Brevibacillus thermoruber</name>
    <dbReference type="NCBI Taxonomy" id="33942"/>
    <lineage>
        <taxon>Bacteria</taxon>
        <taxon>Bacillati</taxon>
        <taxon>Bacillota</taxon>
        <taxon>Bacilli</taxon>
        <taxon>Bacillales</taxon>
        <taxon>Paenibacillaceae</taxon>
        <taxon>Brevibacillus</taxon>
    </lineage>
</organism>
<dbReference type="InterPro" id="IPR025662">
    <property type="entry name" value="Sigma_54_int_dom_ATP-bd_1"/>
</dbReference>
<proteinExistence type="predicted"/>
<dbReference type="GO" id="GO:0043565">
    <property type="term" value="F:sequence-specific DNA binding"/>
    <property type="evidence" value="ECO:0007669"/>
    <property type="project" value="InterPro"/>
</dbReference>
<reference evidence="9" key="1">
    <citation type="submission" date="2022-12" db="EMBL/GenBank/DDBJ databases">
        <title>Draft genome sequence of the thermophilic strain Brevibacillus thermoruber HT42, isolated from Los Humeros, Puebla, Mexico, with biotechnological potential.</title>
        <authorList>
            <person name="Lara Sanchez J."/>
            <person name="Solis Palacios R."/>
            <person name="Bustos Baena A.S."/>
            <person name="Ruz Baez A.E."/>
            <person name="Espinosa Luna G."/>
            <person name="Oliart Ros R.M."/>
        </authorList>
    </citation>
    <scope>NUCLEOTIDE SEQUENCE</scope>
    <source>
        <strain evidence="9">HT42</strain>
    </source>
</reference>
<dbReference type="InterPro" id="IPR002197">
    <property type="entry name" value="HTH_Fis"/>
</dbReference>
<dbReference type="CDD" id="cd00009">
    <property type="entry name" value="AAA"/>
    <property type="match status" value="1"/>
</dbReference>
<keyword evidence="2" id="KW-0067">ATP-binding</keyword>
<sequence length="490" mass="54347">MPMSETVEMLQAILGTIDEGIHVVDANGITIYYNHVAARLDGLTPDEVLGKPLLEVFPSLDRHSSTLLRVIASGEPIYNQPQTYTNWKGMRVETVNTTLPVRVGKRLVGAVEVAKDIRKLKELSERLLDLQAQISKPKRAKRSRPGEWDGLSFQFADILTQNERMMRLKDRARKAARTSSPVLIYGETGTGKELFVQSIHQASSRSGKPFIAQNCAALPASLLESLLFGTTKGSFTGADDRPGLFELADGGTLFLDELNSMPLDLQAKLLRVLQDGQIRRIGSSSAARVDVRVIAAVNEPPLALVRRGALRMDLYYRINVVSFELPPLRERREDVDLLVRHFLDKYNRRFQMQVQGISPEVADLFRQYDWPGNVRELEHVIEAAMNMVEGAVIEREHLPPHLAERSPVNATGESGPGETGSGEIGSGVPPVEAWAAEQRTLPEVLREVEERMIADALKSTGGNVLRAARLLGIPRQTLQYKLSQRGAGER</sequence>
<dbReference type="SMART" id="SM00382">
    <property type="entry name" value="AAA"/>
    <property type="match status" value="1"/>
</dbReference>
<dbReference type="RefSeq" id="WP_271139827.1">
    <property type="nucleotide sequence ID" value="NZ_JAPYYP010000006.1"/>
</dbReference>
<keyword evidence="3" id="KW-0805">Transcription regulation</keyword>
<keyword evidence="1" id="KW-0547">Nucleotide-binding</keyword>
<evidence type="ECO:0000256" key="3">
    <source>
        <dbReference type="ARBA" id="ARBA00023015"/>
    </source>
</evidence>
<evidence type="ECO:0000256" key="4">
    <source>
        <dbReference type="ARBA" id="ARBA00023125"/>
    </source>
</evidence>
<dbReference type="PANTHER" id="PTHR32071:SF74">
    <property type="entry name" value="TRANSCRIPTIONAL ACTIVATOR ROCR"/>
    <property type="match status" value="1"/>
</dbReference>
<dbReference type="Gene3D" id="1.10.10.60">
    <property type="entry name" value="Homeodomain-like"/>
    <property type="match status" value="1"/>
</dbReference>
<dbReference type="InterPro" id="IPR027417">
    <property type="entry name" value="P-loop_NTPase"/>
</dbReference>
<name>A0A9X3TPP8_9BACL</name>
<dbReference type="InterPro" id="IPR025944">
    <property type="entry name" value="Sigma_54_int_dom_CS"/>
</dbReference>
<dbReference type="Proteomes" id="UP001151071">
    <property type="component" value="Unassembled WGS sequence"/>
</dbReference>
<evidence type="ECO:0000256" key="1">
    <source>
        <dbReference type="ARBA" id="ARBA00022741"/>
    </source>
</evidence>
<dbReference type="SUPFAM" id="SSF46689">
    <property type="entry name" value="Homeodomain-like"/>
    <property type="match status" value="1"/>
</dbReference>